<feature type="domain" description="HAT C-terminal dimerisation" evidence="1">
    <location>
        <begin position="52"/>
        <end position="82"/>
    </location>
</feature>
<accession>A0A9R1VWZ7</accession>
<evidence type="ECO:0000313" key="3">
    <source>
        <dbReference type="Proteomes" id="UP000235145"/>
    </source>
</evidence>
<dbReference type="AlphaFoldDB" id="A0A9R1VWZ7"/>
<reference evidence="2 3" key="1">
    <citation type="journal article" date="2017" name="Nat. Commun.">
        <title>Genome assembly with in vitro proximity ligation data and whole-genome triplication in lettuce.</title>
        <authorList>
            <person name="Reyes-Chin-Wo S."/>
            <person name="Wang Z."/>
            <person name="Yang X."/>
            <person name="Kozik A."/>
            <person name="Arikit S."/>
            <person name="Song C."/>
            <person name="Xia L."/>
            <person name="Froenicke L."/>
            <person name="Lavelle D.O."/>
            <person name="Truco M.J."/>
            <person name="Xia R."/>
            <person name="Zhu S."/>
            <person name="Xu C."/>
            <person name="Xu H."/>
            <person name="Xu X."/>
            <person name="Cox K."/>
            <person name="Korf I."/>
            <person name="Meyers B.C."/>
            <person name="Michelmore R.W."/>
        </authorList>
    </citation>
    <scope>NUCLEOTIDE SEQUENCE [LARGE SCALE GENOMIC DNA]</scope>
    <source>
        <strain evidence="3">cv. Salinas</strain>
        <tissue evidence="2">Seedlings</tissue>
    </source>
</reference>
<dbReference type="EMBL" id="NBSK02000004">
    <property type="protein sequence ID" value="KAJ0213418.1"/>
    <property type="molecule type" value="Genomic_DNA"/>
</dbReference>
<protein>
    <recommendedName>
        <fullName evidence="1">HAT C-terminal dimerisation domain-containing protein</fullName>
    </recommendedName>
</protein>
<dbReference type="Pfam" id="PF05699">
    <property type="entry name" value="Dimer_Tnp_hAT"/>
    <property type="match status" value="1"/>
</dbReference>
<evidence type="ECO:0000259" key="1">
    <source>
        <dbReference type="Pfam" id="PF05699"/>
    </source>
</evidence>
<dbReference type="GO" id="GO:0046983">
    <property type="term" value="F:protein dimerization activity"/>
    <property type="evidence" value="ECO:0007669"/>
    <property type="project" value="InterPro"/>
</dbReference>
<sequence>MDNLFMTYLERFDKGGSSQQEASQVVIDVDDDNDFSVIIFVREVATQIQRITNILAIQISSVASESAFSTCGRVVSEYQTSLSTL</sequence>
<proteinExistence type="predicted"/>
<evidence type="ECO:0000313" key="2">
    <source>
        <dbReference type="EMBL" id="KAJ0213418.1"/>
    </source>
</evidence>
<organism evidence="2 3">
    <name type="scientific">Lactuca sativa</name>
    <name type="common">Garden lettuce</name>
    <dbReference type="NCBI Taxonomy" id="4236"/>
    <lineage>
        <taxon>Eukaryota</taxon>
        <taxon>Viridiplantae</taxon>
        <taxon>Streptophyta</taxon>
        <taxon>Embryophyta</taxon>
        <taxon>Tracheophyta</taxon>
        <taxon>Spermatophyta</taxon>
        <taxon>Magnoliopsida</taxon>
        <taxon>eudicotyledons</taxon>
        <taxon>Gunneridae</taxon>
        <taxon>Pentapetalae</taxon>
        <taxon>asterids</taxon>
        <taxon>campanulids</taxon>
        <taxon>Asterales</taxon>
        <taxon>Asteraceae</taxon>
        <taxon>Cichorioideae</taxon>
        <taxon>Cichorieae</taxon>
        <taxon>Lactucinae</taxon>
        <taxon>Lactuca</taxon>
    </lineage>
</organism>
<gene>
    <name evidence="2" type="ORF">LSAT_V11C400174980</name>
</gene>
<dbReference type="InterPro" id="IPR008906">
    <property type="entry name" value="HATC_C_dom"/>
</dbReference>
<keyword evidence="3" id="KW-1185">Reference proteome</keyword>
<comment type="caution">
    <text evidence="2">The sequence shown here is derived from an EMBL/GenBank/DDBJ whole genome shotgun (WGS) entry which is preliminary data.</text>
</comment>
<dbReference type="Proteomes" id="UP000235145">
    <property type="component" value="Unassembled WGS sequence"/>
</dbReference>
<name>A0A9R1VWZ7_LACSA</name>